<organism evidence="3 4">
    <name type="scientific">Scytonema hofmannii PCC 7110</name>
    <dbReference type="NCBI Taxonomy" id="128403"/>
    <lineage>
        <taxon>Bacteria</taxon>
        <taxon>Bacillati</taxon>
        <taxon>Cyanobacteriota</taxon>
        <taxon>Cyanophyceae</taxon>
        <taxon>Nostocales</taxon>
        <taxon>Scytonemataceae</taxon>
        <taxon>Scytonema</taxon>
    </lineage>
</organism>
<dbReference type="AlphaFoldDB" id="A0A139XBF6"/>
<feature type="region of interest" description="Disordered" evidence="1">
    <location>
        <begin position="103"/>
        <end position="135"/>
    </location>
</feature>
<dbReference type="GO" id="GO:0008270">
    <property type="term" value="F:zinc ion binding"/>
    <property type="evidence" value="ECO:0007669"/>
    <property type="project" value="InterPro"/>
</dbReference>
<feature type="compositionally biased region" description="Basic residues" evidence="1">
    <location>
        <begin position="103"/>
        <end position="118"/>
    </location>
</feature>
<evidence type="ECO:0000259" key="2">
    <source>
        <dbReference type="SMART" id="SM00507"/>
    </source>
</evidence>
<dbReference type="InterPro" id="IPR003615">
    <property type="entry name" value="HNH_nuc"/>
</dbReference>
<dbReference type="PANTHER" id="PTHR33877">
    <property type="entry name" value="SLL1193 PROTEIN"/>
    <property type="match status" value="1"/>
</dbReference>
<keyword evidence="3" id="KW-0255">Endonuclease</keyword>
<dbReference type="Proteomes" id="UP000076925">
    <property type="component" value="Unassembled WGS sequence"/>
</dbReference>
<dbReference type="Gene3D" id="1.10.30.50">
    <property type="match status" value="1"/>
</dbReference>
<keyword evidence="3" id="KW-0378">Hydrolase</keyword>
<dbReference type="InterPro" id="IPR052892">
    <property type="entry name" value="NA-targeting_endonuclease"/>
</dbReference>
<dbReference type="GO" id="GO:0003676">
    <property type="term" value="F:nucleic acid binding"/>
    <property type="evidence" value="ECO:0007669"/>
    <property type="project" value="InterPro"/>
</dbReference>
<keyword evidence="3" id="KW-0540">Nuclease</keyword>
<dbReference type="InterPro" id="IPR002711">
    <property type="entry name" value="HNH"/>
</dbReference>
<feature type="domain" description="HNH nuclease" evidence="2">
    <location>
        <begin position="198"/>
        <end position="249"/>
    </location>
</feature>
<dbReference type="OrthoDB" id="9802901at2"/>
<dbReference type="NCBIfam" id="NF040563">
    <property type="entry name" value="guided_IscB"/>
    <property type="match status" value="1"/>
</dbReference>
<dbReference type="GO" id="GO:0004519">
    <property type="term" value="F:endonuclease activity"/>
    <property type="evidence" value="ECO:0007669"/>
    <property type="project" value="UniProtKB-KW"/>
</dbReference>
<feature type="compositionally biased region" description="Basic residues" evidence="1">
    <location>
        <begin position="126"/>
        <end position="135"/>
    </location>
</feature>
<dbReference type="PANTHER" id="PTHR33877:SF2">
    <property type="entry name" value="OS07G0170200 PROTEIN"/>
    <property type="match status" value="1"/>
</dbReference>
<dbReference type="Pfam" id="PF14239">
    <property type="entry name" value="RRXRR"/>
    <property type="match status" value="1"/>
</dbReference>
<gene>
    <name evidence="3" type="ORF">WA1_18720</name>
</gene>
<dbReference type="STRING" id="128403.WA1_18720"/>
<proteinExistence type="predicted"/>
<dbReference type="InterPro" id="IPR025938">
    <property type="entry name" value="RRXRR_dom"/>
</dbReference>
<evidence type="ECO:0000313" key="4">
    <source>
        <dbReference type="Proteomes" id="UP000076925"/>
    </source>
</evidence>
<accession>A0A139XBF6</accession>
<comment type="caution">
    <text evidence="3">The sequence shown here is derived from an EMBL/GenBank/DDBJ whole genome shotgun (WGS) entry which is preliminary data.</text>
</comment>
<dbReference type="Pfam" id="PF01844">
    <property type="entry name" value="HNH"/>
    <property type="match status" value="1"/>
</dbReference>
<dbReference type="EMBL" id="ANNX02000020">
    <property type="protein sequence ID" value="KYC42037.1"/>
    <property type="molecule type" value="Genomic_DNA"/>
</dbReference>
<evidence type="ECO:0000256" key="1">
    <source>
        <dbReference type="SAM" id="MobiDB-lite"/>
    </source>
</evidence>
<name>A0A139XBF6_9CYAN</name>
<dbReference type="SMART" id="SM00507">
    <property type="entry name" value="HNHc"/>
    <property type="match status" value="1"/>
</dbReference>
<reference evidence="3 4" key="1">
    <citation type="journal article" date="2013" name="Genome Biol. Evol.">
        <title>Genomes of Stigonematalean cyanobacteria (subsection V) and the evolution of oxygenic photosynthesis from prokaryotes to plastids.</title>
        <authorList>
            <person name="Dagan T."/>
            <person name="Roettger M."/>
            <person name="Stucken K."/>
            <person name="Landan G."/>
            <person name="Koch R."/>
            <person name="Major P."/>
            <person name="Gould S.B."/>
            <person name="Goremykin V.V."/>
            <person name="Rippka R."/>
            <person name="Tandeau de Marsac N."/>
            <person name="Gugger M."/>
            <person name="Lockhart P.J."/>
            <person name="Allen J.F."/>
            <person name="Brune I."/>
            <person name="Maus I."/>
            <person name="Puhler A."/>
            <person name="Martin W.F."/>
        </authorList>
    </citation>
    <scope>NUCLEOTIDE SEQUENCE [LARGE SCALE GENOMIC DNA]</scope>
    <source>
        <strain evidence="3 4">PCC 7110</strain>
    </source>
</reference>
<evidence type="ECO:0000313" key="3">
    <source>
        <dbReference type="EMBL" id="KYC42037.1"/>
    </source>
</evidence>
<dbReference type="CDD" id="cd00085">
    <property type="entry name" value="HNHc"/>
    <property type="match status" value="1"/>
</dbReference>
<sequence length="441" mass="50001">MSKVFVLNSEKKPLNPIHPAQARQLLKNGKAAVFRKFPFTIILKVTFKTEEEKPVQPLRLKIDPGAQTTGLALVNDTTGEVVFAAELQHRGFAIKKSLISRRQLRRGRRNRKTRYRQPPKHEWSRKGNKKPVPKQRRTWIAPSLMSRVHNINTWVERLKKLAPISDISQELVKFDTQLMRNPDIQGKEYQQGTLAGYETREYLLEKWNRQCAYCGKKDVPLQIEHIYCRAKGGSNSITNLALSCEKCNKKKGTKDIKDFLKKEPTKLKEILAQAKRPLADTAVVNSTRFKLLEVLKATNLPVETGSGGLTKFNRTNQELEKTHWIDAACVGKSTPEKLIIKGVKPLLITANGHGTRQMCGTDKHGFPIRHRSRKQIHFGFQTGDIVKAVVTKGKKVGEHIGRVLCRATGSFDITTDTGRVAGISHKYCKHIHKKDGYSYAF</sequence>
<dbReference type="RefSeq" id="WP_017742052.1">
    <property type="nucleotide sequence ID" value="NZ_KQ976354.1"/>
</dbReference>
<protein>
    <submittedName>
        <fullName evidence="3">HNH endonuclease</fullName>
    </submittedName>
</protein>
<keyword evidence="4" id="KW-1185">Reference proteome</keyword>
<dbReference type="InterPro" id="IPR047693">
    <property type="entry name" value="RNA-guided_IscB-like"/>
</dbReference>